<evidence type="ECO:0000256" key="7">
    <source>
        <dbReference type="RuleBase" id="RU079119"/>
    </source>
</evidence>
<dbReference type="GO" id="GO:0005783">
    <property type="term" value="C:endoplasmic reticulum"/>
    <property type="evidence" value="ECO:0007669"/>
    <property type="project" value="TreeGrafter"/>
</dbReference>
<dbReference type="GO" id="GO:0006612">
    <property type="term" value="P:protein targeting to membrane"/>
    <property type="evidence" value="ECO:0007669"/>
    <property type="project" value="TreeGrafter"/>
</dbReference>
<dbReference type="Pfam" id="PF01529">
    <property type="entry name" value="DHHC"/>
    <property type="match status" value="1"/>
</dbReference>
<dbReference type="PROSITE" id="PS50216">
    <property type="entry name" value="DHHC"/>
    <property type="match status" value="1"/>
</dbReference>
<keyword evidence="6 7" id="KW-0012">Acyltransferase</keyword>
<evidence type="ECO:0000256" key="1">
    <source>
        <dbReference type="ARBA" id="ARBA00004141"/>
    </source>
</evidence>
<feature type="transmembrane region" description="Helical" evidence="7">
    <location>
        <begin position="41"/>
        <end position="65"/>
    </location>
</feature>
<protein>
    <recommendedName>
        <fullName evidence="7">Palmitoyltransferase</fullName>
        <ecNumber evidence="7">2.3.1.225</ecNumber>
    </recommendedName>
</protein>
<evidence type="ECO:0000256" key="2">
    <source>
        <dbReference type="ARBA" id="ARBA00022679"/>
    </source>
</evidence>
<reference evidence="10" key="1">
    <citation type="submission" date="2021-09" db="EMBL/GenBank/DDBJ databases">
        <authorList>
            <consortium name="AG Swart"/>
            <person name="Singh M."/>
            <person name="Singh A."/>
            <person name="Seah K."/>
            <person name="Emmerich C."/>
        </authorList>
    </citation>
    <scope>NUCLEOTIDE SEQUENCE</scope>
    <source>
        <strain evidence="10">ATCC30299</strain>
    </source>
</reference>
<evidence type="ECO:0000256" key="4">
    <source>
        <dbReference type="ARBA" id="ARBA00022989"/>
    </source>
</evidence>
<feature type="compositionally biased region" description="Polar residues" evidence="8">
    <location>
        <begin position="313"/>
        <end position="323"/>
    </location>
</feature>
<organism evidence="10 11">
    <name type="scientific">Blepharisma stoltei</name>
    <dbReference type="NCBI Taxonomy" id="1481888"/>
    <lineage>
        <taxon>Eukaryota</taxon>
        <taxon>Sar</taxon>
        <taxon>Alveolata</taxon>
        <taxon>Ciliophora</taxon>
        <taxon>Postciliodesmatophora</taxon>
        <taxon>Heterotrichea</taxon>
        <taxon>Heterotrichida</taxon>
        <taxon>Blepharismidae</taxon>
        <taxon>Blepharisma</taxon>
    </lineage>
</organism>
<keyword evidence="2 7" id="KW-0808">Transferase</keyword>
<evidence type="ECO:0000259" key="9">
    <source>
        <dbReference type="Pfam" id="PF01529"/>
    </source>
</evidence>
<dbReference type="GO" id="GO:0016020">
    <property type="term" value="C:membrane"/>
    <property type="evidence" value="ECO:0007669"/>
    <property type="project" value="UniProtKB-SubCell"/>
</dbReference>
<dbReference type="InterPro" id="IPR039859">
    <property type="entry name" value="PFA4/ZDH16/20/ERF2-like"/>
</dbReference>
<comment type="catalytic activity">
    <reaction evidence="7">
        <text>L-cysteinyl-[protein] + hexadecanoyl-CoA = S-hexadecanoyl-L-cysteinyl-[protein] + CoA</text>
        <dbReference type="Rhea" id="RHEA:36683"/>
        <dbReference type="Rhea" id="RHEA-COMP:10131"/>
        <dbReference type="Rhea" id="RHEA-COMP:11032"/>
        <dbReference type="ChEBI" id="CHEBI:29950"/>
        <dbReference type="ChEBI" id="CHEBI:57287"/>
        <dbReference type="ChEBI" id="CHEBI:57379"/>
        <dbReference type="ChEBI" id="CHEBI:74151"/>
        <dbReference type="EC" id="2.3.1.225"/>
    </reaction>
</comment>
<feature type="region of interest" description="Disordered" evidence="8">
    <location>
        <begin position="300"/>
        <end position="343"/>
    </location>
</feature>
<gene>
    <name evidence="10" type="ORF">BSTOLATCC_MIC24108</name>
</gene>
<proteinExistence type="inferred from homology"/>
<name>A0AAU9JFK8_9CILI</name>
<feature type="transmembrane region" description="Helical" evidence="7">
    <location>
        <begin position="15"/>
        <end position="35"/>
    </location>
</feature>
<keyword evidence="5 7" id="KW-0472">Membrane</keyword>
<dbReference type="EMBL" id="CAJZBQ010000023">
    <property type="protein sequence ID" value="CAG9319557.1"/>
    <property type="molecule type" value="Genomic_DNA"/>
</dbReference>
<keyword evidence="4 7" id="KW-1133">Transmembrane helix</keyword>
<keyword evidence="11" id="KW-1185">Reference proteome</keyword>
<evidence type="ECO:0000313" key="11">
    <source>
        <dbReference type="Proteomes" id="UP001162131"/>
    </source>
</evidence>
<dbReference type="EC" id="2.3.1.225" evidence="7"/>
<keyword evidence="3 7" id="KW-0812">Transmembrane</keyword>
<sequence>MKRNGFCKPYHKHQIIAWILLAIISILFSILVLPSFADTNSVVFCCLFAMSLTSVLIFGFICTYLDPSDPALKEIDATSQSKPESAKNNKKYPKICKICDKYVSGNSKHCRRCQRCVNNFDHHCTWVNNCIGDVNYRVFFNLILCVQILVVTIISASSIVCQQTVTSSEDSKRIEEKLQLSDQSMYFYFSIVVLIIILCGIVGICNGQLILFHIWLKFKNMTTYEYILMRRRDVNKYKVSEINLSHQRNNSEEVHLEELYEPYIENPDYNLDMTRTQEKSGYSKRIMPIDNSFEIPSISRDIKEDDKELENPPSVSDMNTPRNELNRKWEEIANDNDPHSNSF</sequence>
<evidence type="ECO:0000256" key="3">
    <source>
        <dbReference type="ARBA" id="ARBA00022692"/>
    </source>
</evidence>
<dbReference type="AlphaFoldDB" id="A0AAU9JFK8"/>
<comment type="similarity">
    <text evidence="7">Belongs to the DHHC palmitoyltransferase family.</text>
</comment>
<dbReference type="PANTHER" id="PTHR22883:SF203">
    <property type="entry name" value="PALMITOYLTRANSFERASE"/>
    <property type="match status" value="1"/>
</dbReference>
<evidence type="ECO:0000313" key="10">
    <source>
        <dbReference type="EMBL" id="CAG9319557.1"/>
    </source>
</evidence>
<comment type="subcellular location">
    <subcellularLocation>
        <location evidence="1">Membrane</location>
        <topology evidence="1">Multi-pass membrane protein</topology>
    </subcellularLocation>
</comment>
<dbReference type="GO" id="GO:0019706">
    <property type="term" value="F:protein-cysteine S-palmitoyltransferase activity"/>
    <property type="evidence" value="ECO:0007669"/>
    <property type="project" value="UniProtKB-EC"/>
</dbReference>
<comment type="domain">
    <text evidence="7">The DHHC domain is required for palmitoyltransferase activity.</text>
</comment>
<feature type="transmembrane region" description="Helical" evidence="7">
    <location>
        <begin position="138"/>
        <end position="165"/>
    </location>
</feature>
<evidence type="ECO:0000256" key="5">
    <source>
        <dbReference type="ARBA" id="ARBA00023136"/>
    </source>
</evidence>
<comment type="caution">
    <text evidence="10">The sequence shown here is derived from an EMBL/GenBank/DDBJ whole genome shotgun (WGS) entry which is preliminary data.</text>
</comment>
<evidence type="ECO:0000256" key="6">
    <source>
        <dbReference type="ARBA" id="ARBA00023315"/>
    </source>
</evidence>
<accession>A0AAU9JFK8</accession>
<feature type="domain" description="Palmitoyltransferase DHHC" evidence="9">
    <location>
        <begin position="91"/>
        <end position="227"/>
    </location>
</feature>
<dbReference type="GO" id="GO:0005794">
    <property type="term" value="C:Golgi apparatus"/>
    <property type="evidence" value="ECO:0007669"/>
    <property type="project" value="TreeGrafter"/>
</dbReference>
<evidence type="ECO:0000256" key="8">
    <source>
        <dbReference type="SAM" id="MobiDB-lite"/>
    </source>
</evidence>
<dbReference type="InterPro" id="IPR001594">
    <property type="entry name" value="Palmitoyltrfase_DHHC"/>
</dbReference>
<dbReference type="PANTHER" id="PTHR22883">
    <property type="entry name" value="ZINC FINGER DHHC DOMAIN CONTAINING PROTEIN"/>
    <property type="match status" value="1"/>
</dbReference>
<feature type="compositionally biased region" description="Basic and acidic residues" evidence="8">
    <location>
        <begin position="300"/>
        <end position="310"/>
    </location>
</feature>
<dbReference type="Proteomes" id="UP001162131">
    <property type="component" value="Unassembled WGS sequence"/>
</dbReference>
<feature type="transmembrane region" description="Helical" evidence="7">
    <location>
        <begin position="185"/>
        <end position="212"/>
    </location>
</feature>